<keyword evidence="1" id="KW-1133">Transmembrane helix</keyword>
<dbReference type="PANTHER" id="PTHR34219:SF5">
    <property type="entry name" value="BLR4505 PROTEIN"/>
    <property type="match status" value="1"/>
</dbReference>
<feature type="transmembrane region" description="Helical" evidence="1">
    <location>
        <begin position="371"/>
        <end position="396"/>
    </location>
</feature>
<dbReference type="Pfam" id="PF03929">
    <property type="entry name" value="PepSY_TM"/>
    <property type="match status" value="1"/>
</dbReference>
<dbReference type="Proteomes" id="UP001184150">
    <property type="component" value="Unassembled WGS sequence"/>
</dbReference>
<dbReference type="PANTHER" id="PTHR34219">
    <property type="entry name" value="IRON-REGULATED INNER MEMBRANE PROTEIN-RELATED"/>
    <property type="match status" value="1"/>
</dbReference>
<evidence type="ECO:0000313" key="2">
    <source>
        <dbReference type="EMBL" id="MDR6509778.1"/>
    </source>
</evidence>
<accession>A0ABU1MHG7</accession>
<evidence type="ECO:0000313" key="3">
    <source>
        <dbReference type="Proteomes" id="UP001184150"/>
    </source>
</evidence>
<evidence type="ECO:0000256" key="1">
    <source>
        <dbReference type="SAM" id="Phobius"/>
    </source>
</evidence>
<feature type="transmembrane region" description="Helical" evidence="1">
    <location>
        <begin position="15"/>
        <end position="37"/>
    </location>
</feature>
<organism evidence="2 3">
    <name type="scientific">Novosphingobium capsulatum</name>
    <dbReference type="NCBI Taxonomy" id="13688"/>
    <lineage>
        <taxon>Bacteria</taxon>
        <taxon>Pseudomonadati</taxon>
        <taxon>Pseudomonadota</taxon>
        <taxon>Alphaproteobacteria</taxon>
        <taxon>Sphingomonadales</taxon>
        <taxon>Sphingomonadaceae</taxon>
        <taxon>Novosphingobium</taxon>
    </lineage>
</organism>
<reference evidence="2 3" key="1">
    <citation type="submission" date="2023-07" db="EMBL/GenBank/DDBJ databases">
        <title>Sorghum-associated microbial communities from plants grown in Nebraska, USA.</title>
        <authorList>
            <person name="Schachtman D."/>
        </authorList>
    </citation>
    <scope>NUCLEOTIDE SEQUENCE [LARGE SCALE GENOMIC DNA]</scope>
    <source>
        <strain evidence="2 3">DS1027</strain>
    </source>
</reference>
<keyword evidence="1" id="KW-0812">Transmembrane</keyword>
<gene>
    <name evidence="2" type="ORF">J2792_000618</name>
</gene>
<protein>
    <submittedName>
        <fullName evidence="2">Iron-regulated membrane protein</fullName>
    </submittedName>
</protein>
<feature type="transmembrane region" description="Helical" evidence="1">
    <location>
        <begin position="148"/>
        <end position="169"/>
    </location>
</feature>
<feature type="transmembrane region" description="Helical" evidence="1">
    <location>
        <begin position="175"/>
        <end position="193"/>
    </location>
</feature>
<dbReference type="EMBL" id="JAVDRD010000001">
    <property type="protein sequence ID" value="MDR6509778.1"/>
    <property type="molecule type" value="Genomic_DNA"/>
</dbReference>
<proteinExistence type="predicted"/>
<keyword evidence="1" id="KW-0472">Membrane</keyword>
<dbReference type="InterPro" id="IPR005625">
    <property type="entry name" value="PepSY-ass_TM"/>
</dbReference>
<sequence length="416" mass="45548">MALPGRPFWVIVHRWAGLTLALFLAVAGLTGSLLPWFEELDAATAPAMQNAAPPRPGMAALDPLAVRAGLLARHPAARVDFVYLTRLPGRADRLYATWPDPRTGLERRDRPDWDDVFLNPWTGAEQGHRRNGDVRQGIKNLMPFLYRLHYSLALGPWGLFTMGVAALVWTVDCFVGFYLTLPPGALGKGGLWRRWRPSWKVRRPTSSYKLTFDLHRAGGLWLWPILLVFALSSVSFNLPQVYRPVLGLLGGQDDEALLEASALPSPRWNPALDFPAAARHGAALAQQETARRGLSLRPDGRAWLWYIPATGLYVYGVKSSADITQEGGGTRIAFDGNSGELRHVSVPTGAQGATTFTTWVVALHMAHVGGLAWRIAVSVIGLGITVLSVTGVLIWLRKRSARAGRRFKAAARPAPA</sequence>
<comment type="caution">
    <text evidence="2">The sequence shown here is derived from an EMBL/GenBank/DDBJ whole genome shotgun (WGS) entry which is preliminary data.</text>
</comment>
<feature type="transmembrane region" description="Helical" evidence="1">
    <location>
        <begin position="214"/>
        <end position="236"/>
    </location>
</feature>
<dbReference type="RefSeq" id="WP_309804371.1">
    <property type="nucleotide sequence ID" value="NZ_JAVDRD010000001.1"/>
</dbReference>
<keyword evidence="3" id="KW-1185">Reference proteome</keyword>
<name>A0ABU1MHG7_9SPHN</name>